<dbReference type="EMBL" id="LKTP01000002">
    <property type="protein sequence ID" value="KRG30090.1"/>
    <property type="molecule type" value="Genomic_DNA"/>
</dbReference>
<accession>A0A0Q9ZK75</accession>
<protein>
    <recommendedName>
        <fullName evidence="2">DUF4168 domain-containing protein</fullName>
    </recommendedName>
</protein>
<dbReference type="Proteomes" id="UP000051643">
    <property type="component" value="Unassembled WGS sequence"/>
</dbReference>
<name>A0A0Q9ZK75_9FLAO</name>
<evidence type="ECO:0000259" key="2">
    <source>
        <dbReference type="Pfam" id="PF13767"/>
    </source>
</evidence>
<sequence>MIKSKKIAGLLFAFALLGTASVFAQTQQLPQQQQQAVEVDVSDEELSKFADAYQRIRMVNQEAQKAMAKKVEDSGFDIQRFNEIHQAALDPNTESDATEEEKKKHKEVVAEIESMQGEFQKEMENAISEQGLEVERYEKIAMALQTDTELQQRLQQLMQG</sequence>
<dbReference type="STRING" id="270918.APR42_12935"/>
<gene>
    <name evidence="3" type="ORF">APR42_12935</name>
</gene>
<dbReference type="InterPro" id="IPR025433">
    <property type="entry name" value="DUF4168"/>
</dbReference>
<keyword evidence="4" id="KW-1185">Reference proteome</keyword>
<feature type="chain" id="PRO_5006389586" description="DUF4168 domain-containing protein" evidence="1">
    <location>
        <begin position="25"/>
        <end position="160"/>
    </location>
</feature>
<feature type="signal peptide" evidence="1">
    <location>
        <begin position="1"/>
        <end position="24"/>
    </location>
</feature>
<comment type="caution">
    <text evidence="3">The sequence shown here is derived from an EMBL/GenBank/DDBJ whole genome shotgun (WGS) entry which is preliminary data.</text>
</comment>
<feature type="domain" description="DUF4168" evidence="2">
    <location>
        <begin position="42"/>
        <end position="153"/>
    </location>
</feature>
<evidence type="ECO:0000256" key="1">
    <source>
        <dbReference type="SAM" id="SignalP"/>
    </source>
</evidence>
<dbReference type="OrthoDB" id="1467687at2"/>
<evidence type="ECO:0000313" key="3">
    <source>
        <dbReference type="EMBL" id="KRG30090.1"/>
    </source>
</evidence>
<organism evidence="3 4">
    <name type="scientific">Salegentibacter mishustinae</name>
    <dbReference type="NCBI Taxonomy" id="270918"/>
    <lineage>
        <taxon>Bacteria</taxon>
        <taxon>Pseudomonadati</taxon>
        <taxon>Bacteroidota</taxon>
        <taxon>Flavobacteriia</taxon>
        <taxon>Flavobacteriales</taxon>
        <taxon>Flavobacteriaceae</taxon>
        <taxon>Salegentibacter</taxon>
    </lineage>
</organism>
<dbReference type="Pfam" id="PF13767">
    <property type="entry name" value="DUF4168"/>
    <property type="match status" value="1"/>
</dbReference>
<dbReference type="RefSeq" id="WP_057480698.1">
    <property type="nucleotide sequence ID" value="NZ_BMWR01000006.1"/>
</dbReference>
<reference evidence="3" key="1">
    <citation type="submission" date="2015-10" db="EMBL/GenBank/DDBJ databases">
        <title>Draft genome sequence of Salegentibacter mishustinae KCTC 12263.</title>
        <authorList>
            <person name="Lin W."/>
            <person name="Zheng Q."/>
        </authorList>
    </citation>
    <scope>NUCLEOTIDE SEQUENCE [LARGE SCALE GENOMIC DNA]</scope>
    <source>
        <strain evidence="3">KCTC 12263</strain>
    </source>
</reference>
<proteinExistence type="predicted"/>
<dbReference type="AlphaFoldDB" id="A0A0Q9ZK75"/>
<keyword evidence="1" id="KW-0732">Signal</keyword>
<evidence type="ECO:0000313" key="4">
    <source>
        <dbReference type="Proteomes" id="UP000051643"/>
    </source>
</evidence>